<proteinExistence type="predicted"/>
<sequence length="54" mass="5994">MWWLVQAWTLEPAGGLLLAEPLPAPLVGRESHWGRLCVRETDTGQVRPLSAGRD</sequence>
<name>A0A1H1Q1E7_MUCMA</name>
<evidence type="ECO:0000313" key="2">
    <source>
        <dbReference type="Proteomes" id="UP000199679"/>
    </source>
</evidence>
<dbReference type="Proteomes" id="UP000199679">
    <property type="component" value="Chromosome I"/>
</dbReference>
<dbReference type="AlphaFoldDB" id="A0A1H1Q1E7"/>
<reference evidence="1 2" key="1">
    <citation type="submission" date="2016-10" db="EMBL/GenBank/DDBJ databases">
        <authorList>
            <person name="de Groot N.N."/>
        </authorList>
    </citation>
    <scope>NUCLEOTIDE SEQUENCE [LARGE SCALE GENOMIC DNA]</scope>
    <source>
        <strain evidence="1 2">MP1X4</strain>
    </source>
</reference>
<accession>A0A1H1Q1E7</accession>
<protein>
    <submittedName>
        <fullName evidence="1">Uncharacterized protein</fullName>
    </submittedName>
</protein>
<dbReference type="EMBL" id="LT629740">
    <property type="protein sequence ID" value="SDS17077.1"/>
    <property type="molecule type" value="Genomic_DNA"/>
</dbReference>
<keyword evidence="2" id="KW-1185">Reference proteome</keyword>
<evidence type="ECO:0000313" key="1">
    <source>
        <dbReference type="EMBL" id="SDS17077.1"/>
    </source>
</evidence>
<organism evidence="1 2">
    <name type="scientific">Mucilaginibacter mallensis</name>
    <dbReference type="NCBI Taxonomy" id="652787"/>
    <lineage>
        <taxon>Bacteria</taxon>
        <taxon>Pseudomonadati</taxon>
        <taxon>Bacteroidota</taxon>
        <taxon>Sphingobacteriia</taxon>
        <taxon>Sphingobacteriales</taxon>
        <taxon>Sphingobacteriaceae</taxon>
        <taxon>Mucilaginibacter</taxon>
    </lineage>
</organism>
<gene>
    <name evidence="1" type="ORF">SAMN05216490_0667</name>
</gene>